<evidence type="ECO:0000313" key="2">
    <source>
        <dbReference type="Proteomes" id="UP000756921"/>
    </source>
</evidence>
<sequence>MQRPPVLDIARRDLRPFQPQTCRDGVQSCFLLRRSGIAEYGVHFLERFALLHDQYLYTTPTREGKGTGSGITVWLWGNRTFVSGIKNPRKQKRNQRKPSKANIRPLANPLVHVGCHESDDEVAHRRAPRRPAHHLTPVPDDERHALRSIALAGTYVPTHVVRIESAVGHRAPGVRNGKRTPRTSDVLRAVMRTGSRRGYRGLWGAADGARRESRGYRTRCRDLTVYVRTAIVSLSTAERRIAGPRTFAFRAPDPRPALSSPPDPCLGFSLLREVEVR</sequence>
<dbReference type="AlphaFoldDB" id="A0A9P6KNE4"/>
<name>A0A9P6KNE4_9PLEO</name>
<dbReference type="EMBL" id="WJXW01000008">
    <property type="protein sequence ID" value="KAF9733523.1"/>
    <property type="molecule type" value="Genomic_DNA"/>
</dbReference>
<comment type="caution">
    <text evidence="1">The sequence shown here is derived from an EMBL/GenBank/DDBJ whole genome shotgun (WGS) entry which is preliminary data.</text>
</comment>
<accession>A0A9P6KNE4</accession>
<proteinExistence type="predicted"/>
<keyword evidence="2" id="KW-1185">Reference proteome</keyword>
<reference evidence="1" key="1">
    <citation type="journal article" date="2020" name="Mol. Plant Microbe Interact.">
        <title>Genome Sequence of the Biocontrol Agent Coniothyrium minitans strain Conio (IMI 134523).</title>
        <authorList>
            <person name="Patel D."/>
            <person name="Shittu T.A."/>
            <person name="Baroncelli R."/>
            <person name="Muthumeenakshi S."/>
            <person name="Osborne T.H."/>
            <person name="Janganan T.K."/>
            <person name="Sreenivasaprasad S."/>
        </authorList>
    </citation>
    <scope>NUCLEOTIDE SEQUENCE</scope>
    <source>
        <strain evidence="1">Conio</strain>
    </source>
</reference>
<protein>
    <submittedName>
        <fullName evidence="1">Uncharacterized protein</fullName>
    </submittedName>
</protein>
<dbReference type="Proteomes" id="UP000756921">
    <property type="component" value="Unassembled WGS sequence"/>
</dbReference>
<organism evidence="1 2">
    <name type="scientific">Paraphaeosphaeria minitans</name>
    <dbReference type="NCBI Taxonomy" id="565426"/>
    <lineage>
        <taxon>Eukaryota</taxon>
        <taxon>Fungi</taxon>
        <taxon>Dikarya</taxon>
        <taxon>Ascomycota</taxon>
        <taxon>Pezizomycotina</taxon>
        <taxon>Dothideomycetes</taxon>
        <taxon>Pleosporomycetidae</taxon>
        <taxon>Pleosporales</taxon>
        <taxon>Massarineae</taxon>
        <taxon>Didymosphaeriaceae</taxon>
        <taxon>Paraphaeosphaeria</taxon>
    </lineage>
</organism>
<gene>
    <name evidence="1" type="ORF">PMIN01_07866</name>
</gene>
<evidence type="ECO:0000313" key="1">
    <source>
        <dbReference type="EMBL" id="KAF9733523.1"/>
    </source>
</evidence>